<dbReference type="Gene3D" id="3.40.50.300">
    <property type="entry name" value="P-loop containing nucleotide triphosphate hydrolases"/>
    <property type="match status" value="1"/>
</dbReference>
<evidence type="ECO:0000313" key="2">
    <source>
        <dbReference type="EMBL" id="NDV02571.1"/>
    </source>
</evidence>
<dbReference type="EMBL" id="JAAGAB010000004">
    <property type="protein sequence ID" value="NDV02571.1"/>
    <property type="molecule type" value="Genomic_DNA"/>
</dbReference>
<dbReference type="Pfam" id="PF09037">
    <property type="entry name" value="Sulphotransf"/>
    <property type="match status" value="1"/>
</dbReference>
<dbReference type="Proteomes" id="UP000474757">
    <property type="component" value="Unassembled WGS sequence"/>
</dbReference>
<keyword evidence="3" id="KW-1185">Reference proteome</keyword>
<reference evidence="2 3" key="1">
    <citation type="submission" date="2020-02" db="EMBL/GenBank/DDBJ databases">
        <title>Pseudoroseicyclus tamarix, sp. nov., isolated from offshore sediment of a Tamarix chinensis forest.</title>
        <authorList>
            <person name="Gai Y."/>
        </authorList>
    </citation>
    <scope>NUCLEOTIDE SEQUENCE [LARGE SCALE GENOMIC DNA]</scope>
    <source>
        <strain evidence="2 3">CLL3-39</strain>
    </source>
</reference>
<dbReference type="RefSeq" id="WP_163895667.1">
    <property type="nucleotide sequence ID" value="NZ_JAAGAB010000004.1"/>
</dbReference>
<evidence type="ECO:0000259" key="1">
    <source>
        <dbReference type="Pfam" id="PF09037"/>
    </source>
</evidence>
<proteinExistence type="predicted"/>
<accession>A0A6B2JLX3</accession>
<gene>
    <name evidence="2" type="ORF">GZA08_16495</name>
</gene>
<name>A0A6B2JLX3_9RHOB</name>
<dbReference type="InterPro" id="IPR027417">
    <property type="entry name" value="P-loop_NTPase"/>
</dbReference>
<organism evidence="2 3">
    <name type="scientific">Pseudoroseicyclus tamaricis</name>
    <dbReference type="NCBI Taxonomy" id="2705421"/>
    <lineage>
        <taxon>Bacteria</taxon>
        <taxon>Pseudomonadati</taxon>
        <taxon>Pseudomonadota</taxon>
        <taxon>Alphaproteobacteria</taxon>
        <taxon>Rhodobacterales</taxon>
        <taxon>Paracoccaceae</taxon>
        <taxon>Pseudoroseicyclus</taxon>
    </lineage>
</organism>
<feature type="domain" description="Sulphotransferase Stf0" evidence="1">
    <location>
        <begin position="141"/>
        <end position="273"/>
    </location>
</feature>
<evidence type="ECO:0000313" key="3">
    <source>
        <dbReference type="Proteomes" id="UP000474757"/>
    </source>
</evidence>
<dbReference type="SUPFAM" id="SSF52540">
    <property type="entry name" value="P-loop containing nucleoside triphosphate hydrolases"/>
    <property type="match status" value="1"/>
</dbReference>
<dbReference type="InterPro" id="IPR024628">
    <property type="entry name" value="Sulfotransferase_Stf0_dom"/>
</dbReference>
<protein>
    <recommendedName>
        <fullName evidence="1">Sulphotransferase Stf0 domain-containing protein</fullName>
    </recommendedName>
</protein>
<sequence>MSAPLSIARESLVGPSLTLGRLARFGLARTYRDVPERAAYHAQLAAKGMPVRRFALLFTPRSGSSRITDLATQTGGLGYPGELFNPRFTPKIARHYGARSREELVRLTLLDRQVDGIFSCKVTYAHLLETFGGPRRFFAEVAPDACIWLIREDILGQALSLARMRQTGYAHSTEVKAGAEAAAPITYDAAAIRHALRVLRHLERRTEAIFAARRLTPLRLSYEQTIAMPEAALLGRIAAHVGIPAPETTGIESRLQKLADDKSLSFAERFRAEHGRWLARLEAARQPMLDRLHQDNT</sequence>
<comment type="caution">
    <text evidence="2">The sequence shown here is derived from an EMBL/GenBank/DDBJ whole genome shotgun (WGS) entry which is preliminary data.</text>
</comment>
<dbReference type="AlphaFoldDB" id="A0A6B2JLX3"/>